<accession>A0A7K1V188</accession>
<keyword evidence="3" id="KW-1185">Reference proteome</keyword>
<comment type="similarity">
    <text evidence="1">Belongs to the cycloisomerase 2 family.</text>
</comment>
<reference evidence="2 3" key="1">
    <citation type="submission" date="2019-12" db="EMBL/GenBank/DDBJ databases">
        <title>Nocardia sp. nov. ET3-3 isolated from soil.</title>
        <authorList>
            <person name="Kanchanasin P."/>
            <person name="Tanasupawat S."/>
            <person name="Yuki M."/>
            <person name="Kudo T."/>
        </authorList>
    </citation>
    <scope>NUCLEOTIDE SEQUENCE [LARGE SCALE GENOMIC DNA]</scope>
    <source>
        <strain evidence="2 3">ET3-3</strain>
    </source>
</reference>
<dbReference type="Pfam" id="PF10282">
    <property type="entry name" value="Lactonase"/>
    <property type="match status" value="1"/>
</dbReference>
<dbReference type="RefSeq" id="WP_157389968.1">
    <property type="nucleotide sequence ID" value="NZ_WRPP01000005.1"/>
</dbReference>
<dbReference type="AlphaFoldDB" id="A0A7K1V188"/>
<gene>
    <name evidence="2" type="ORF">GPX89_23965</name>
</gene>
<organism evidence="2 3">
    <name type="scientific">Nocardia terrae</name>
    <dbReference type="NCBI Taxonomy" id="2675851"/>
    <lineage>
        <taxon>Bacteria</taxon>
        <taxon>Bacillati</taxon>
        <taxon>Actinomycetota</taxon>
        <taxon>Actinomycetes</taxon>
        <taxon>Mycobacteriales</taxon>
        <taxon>Nocardiaceae</taxon>
        <taxon>Nocardia</taxon>
    </lineage>
</organism>
<dbReference type="InterPro" id="IPR015943">
    <property type="entry name" value="WD40/YVTN_repeat-like_dom_sf"/>
</dbReference>
<dbReference type="EMBL" id="WRPP01000005">
    <property type="protein sequence ID" value="MVU80291.1"/>
    <property type="molecule type" value="Genomic_DNA"/>
</dbReference>
<dbReference type="PANTHER" id="PTHR30344">
    <property type="entry name" value="6-PHOSPHOGLUCONOLACTONASE-RELATED"/>
    <property type="match status" value="1"/>
</dbReference>
<evidence type="ECO:0000313" key="2">
    <source>
        <dbReference type="EMBL" id="MVU80291.1"/>
    </source>
</evidence>
<evidence type="ECO:0000256" key="1">
    <source>
        <dbReference type="ARBA" id="ARBA00005564"/>
    </source>
</evidence>
<sequence>MTVVAYVSCADSAEIAVLRLRSDGTLEPVQTVAVSGAVMPLAVAPDRRHLYASLRSQPWSVACFEIDSGTGELRARETVPLPGNMAYLSTDHGGRYLLGASYTGDFVSVNAIDADGGVVAEPIEALATPPHAHSIVTDPTDRHVFVAALGGDVVLQFRFDARTGRGVPNDPAFVSTKPGAGPRHLLFHPNGRLVYGTNELDGTVSGYEYDSGTGRLSPLDTVSVLPEPGGEPWTAELKLTPDGRLLYVSERRSSTIAGFRVDPGTGVLTPLGHTVTESCPRGMAIDPSGRNLLAAGQESHAVTSYAIDPDSGALRPVDRRRVGWNPNWVELVTI</sequence>
<dbReference type="GO" id="GO:0017057">
    <property type="term" value="F:6-phosphogluconolactonase activity"/>
    <property type="evidence" value="ECO:0007669"/>
    <property type="project" value="TreeGrafter"/>
</dbReference>
<dbReference type="GO" id="GO:0005829">
    <property type="term" value="C:cytosol"/>
    <property type="evidence" value="ECO:0007669"/>
    <property type="project" value="TreeGrafter"/>
</dbReference>
<dbReference type="InterPro" id="IPR019405">
    <property type="entry name" value="Lactonase_7-beta_prop"/>
</dbReference>
<evidence type="ECO:0000313" key="3">
    <source>
        <dbReference type="Proteomes" id="UP000466794"/>
    </source>
</evidence>
<proteinExistence type="inferred from homology"/>
<dbReference type="Proteomes" id="UP000466794">
    <property type="component" value="Unassembled WGS sequence"/>
</dbReference>
<dbReference type="PANTHER" id="PTHR30344:SF1">
    <property type="entry name" value="6-PHOSPHOGLUCONOLACTONASE"/>
    <property type="match status" value="1"/>
</dbReference>
<dbReference type="InterPro" id="IPR050282">
    <property type="entry name" value="Cycloisomerase_2"/>
</dbReference>
<comment type="caution">
    <text evidence="2">The sequence shown here is derived from an EMBL/GenBank/DDBJ whole genome shotgun (WGS) entry which is preliminary data.</text>
</comment>
<dbReference type="Gene3D" id="2.130.10.10">
    <property type="entry name" value="YVTN repeat-like/Quinoprotein amine dehydrogenase"/>
    <property type="match status" value="1"/>
</dbReference>
<protein>
    <submittedName>
        <fullName evidence="2">Beta-propeller fold lactonase family protein</fullName>
    </submittedName>
</protein>
<name>A0A7K1V188_9NOCA</name>
<dbReference type="InterPro" id="IPR011045">
    <property type="entry name" value="N2O_reductase_N"/>
</dbReference>
<dbReference type="SUPFAM" id="SSF50974">
    <property type="entry name" value="Nitrous oxide reductase, N-terminal domain"/>
    <property type="match status" value="1"/>
</dbReference>